<dbReference type="GO" id="GO:0046872">
    <property type="term" value="F:metal ion binding"/>
    <property type="evidence" value="ECO:0007669"/>
    <property type="project" value="UniProtKB-KW"/>
</dbReference>
<gene>
    <name evidence="12" type="ORF">DYP60_05305</name>
</gene>
<evidence type="ECO:0000256" key="6">
    <source>
        <dbReference type="ARBA" id="ARBA00023002"/>
    </source>
</evidence>
<feature type="domain" description="Pyruvate ferredoxin oxidoreductase beta subunit C-terminal" evidence="11">
    <location>
        <begin position="198"/>
        <end position="262"/>
    </location>
</feature>
<name>A0A372MJ06_9SPIR</name>
<evidence type="ECO:0000256" key="5">
    <source>
        <dbReference type="ARBA" id="ARBA00022842"/>
    </source>
</evidence>
<keyword evidence="4" id="KW-0479">Metal-binding</keyword>
<evidence type="ECO:0000313" key="12">
    <source>
        <dbReference type="EMBL" id="RFU95433.1"/>
    </source>
</evidence>
<dbReference type="GO" id="GO:0030976">
    <property type="term" value="F:thiamine pyrophosphate binding"/>
    <property type="evidence" value="ECO:0007669"/>
    <property type="project" value="InterPro"/>
</dbReference>
<evidence type="ECO:0000256" key="3">
    <source>
        <dbReference type="ARBA" id="ARBA00001966"/>
    </source>
</evidence>
<evidence type="ECO:0000259" key="11">
    <source>
        <dbReference type="Pfam" id="PF12367"/>
    </source>
</evidence>
<dbReference type="InterPro" id="IPR032686">
    <property type="entry name" value="PFO_beta_C"/>
</dbReference>
<organism evidence="12 13">
    <name type="scientific">Sphaerochaeta halotolerans</name>
    <dbReference type="NCBI Taxonomy" id="2293840"/>
    <lineage>
        <taxon>Bacteria</taxon>
        <taxon>Pseudomonadati</taxon>
        <taxon>Spirochaetota</taxon>
        <taxon>Spirochaetia</taxon>
        <taxon>Spirochaetales</taxon>
        <taxon>Sphaerochaetaceae</taxon>
        <taxon>Sphaerochaeta</taxon>
    </lineage>
</organism>
<dbReference type="Pfam" id="PF12367">
    <property type="entry name" value="PFO_beta_C"/>
    <property type="match status" value="1"/>
</dbReference>
<comment type="cofactor">
    <cofactor evidence="2">
        <name>thiamine diphosphate</name>
        <dbReference type="ChEBI" id="CHEBI:58937"/>
    </cofactor>
</comment>
<dbReference type="InterPro" id="IPR029061">
    <property type="entry name" value="THDP-binding"/>
</dbReference>
<dbReference type="CDD" id="cd03375">
    <property type="entry name" value="TPP_OGFOR"/>
    <property type="match status" value="1"/>
</dbReference>
<dbReference type="NCBIfam" id="TIGR02177">
    <property type="entry name" value="PorB_KorB"/>
    <property type="match status" value="1"/>
</dbReference>
<dbReference type="Proteomes" id="UP000264002">
    <property type="component" value="Unassembled WGS sequence"/>
</dbReference>
<dbReference type="AlphaFoldDB" id="A0A372MJ06"/>
<dbReference type="EMBL" id="QUWK01000004">
    <property type="protein sequence ID" value="RFU95433.1"/>
    <property type="molecule type" value="Genomic_DNA"/>
</dbReference>
<keyword evidence="9" id="KW-0786">Thiamine pyrophosphate</keyword>
<protein>
    <submittedName>
        <fullName evidence="12">2-oxoacid ferredoxin oxidoreductase</fullName>
    </submittedName>
</protein>
<dbReference type="GO" id="GO:0045333">
    <property type="term" value="P:cellular respiration"/>
    <property type="evidence" value="ECO:0007669"/>
    <property type="project" value="UniProtKB-ARBA"/>
</dbReference>
<keyword evidence="5" id="KW-0460">Magnesium</keyword>
<keyword evidence="8" id="KW-0411">Iron-sulfur</keyword>
<comment type="cofactor">
    <cofactor evidence="3">
        <name>[4Fe-4S] cluster</name>
        <dbReference type="ChEBI" id="CHEBI:49883"/>
    </cofactor>
</comment>
<accession>A0A372MJ06</accession>
<feature type="domain" description="Thiamine pyrophosphate enzyme TPP-binding" evidence="10">
    <location>
        <begin position="51"/>
        <end position="194"/>
    </location>
</feature>
<keyword evidence="13" id="KW-1185">Reference proteome</keyword>
<dbReference type="InterPro" id="IPR051457">
    <property type="entry name" value="2-oxoacid:Fd_oxidoreductase"/>
</dbReference>
<reference evidence="13" key="1">
    <citation type="submission" date="2018-08" db="EMBL/GenBank/DDBJ databases">
        <authorList>
            <person name="Grouzdev D.S."/>
            <person name="Krutkina M.S."/>
        </authorList>
    </citation>
    <scope>NUCLEOTIDE SEQUENCE [LARGE SCALE GENOMIC DNA]</scope>
    <source>
        <strain evidence="13">4-11</strain>
    </source>
</reference>
<comment type="caution">
    <text evidence="12">The sequence shown here is derived from an EMBL/GenBank/DDBJ whole genome shotgun (WGS) entry which is preliminary data.</text>
</comment>
<evidence type="ECO:0000256" key="1">
    <source>
        <dbReference type="ARBA" id="ARBA00001946"/>
    </source>
</evidence>
<dbReference type="PANTHER" id="PTHR48084">
    <property type="entry name" value="2-OXOGLUTARATE OXIDOREDUCTASE SUBUNIT KORB-RELATED"/>
    <property type="match status" value="1"/>
</dbReference>
<comment type="cofactor">
    <cofactor evidence="1">
        <name>Mg(2+)</name>
        <dbReference type="ChEBI" id="CHEBI:18420"/>
    </cofactor>
</comment>
<dbReference type="Pfam" id="PF02775">
    <property type="entry name" value="TPP_enzyme_C"/>
    <property type="match status" value="1"/>
</dbReference>
<reference evidence="12 13" key="2">
    <citation type="submission" date="2018-09" db="EMBL/GenBank/DDBJ databases">
        <title>Genome of Sphaerochaeta halotolerans strain 4-11.</title>
        <authorList>
            <person name="Nazina T.N."/>
            <person name="Sokolova D.S."/>
        </authorList>
    </citation>
    <scope>NUCLEOTIDE SEQUENCE [LARGE SCALE GENOMIC DNA]</scope>
    <source>
        <strain evidence="12 13">4-11</strain>
    </source>
</reference>
<evidence type="ECO:0000256" key="7">
    <source>
        <dbReference type="ARBA" id="ARBA00023004"/>
    </source>
</evidence>
<evidence type="ECO:0000313" key="13">
    <source>
        <dbReference type="Proteomes" id="UP000264002"/>
    </source>
</evidence>
<dbReference type="SUPFAM" id="SSF52518">
    <property type="entry name" value="Thiamin diphosphate-binding fold (THDP-binding)"/>
    <property type="match status" value="1"/>
</dbReference>
<sequence>MKQTQFDINTEIAWCPGCGNFLLLQLLKESLDELDVDPTNVVISSGIGQAAKMPQYVNTSFFNGLHGRGLPVATAISLTNPELLVIAEGGDGDMYGEGGNHFIHTIRRNPNIVHLVHNNMVYGLTKGQASPTSQRGFKTPLQSEGVISEPLNPLALAISLGAGFVARTFVGNRELTKEVIKQAVIHKGYALVDIFDPCVSFNKVNTFAWYKEHSYVLGDDWNASDKIQSLVKSMESDPFPLGVLYENPERQPTLTEMHPAYQKEDTPLFKRRRSVQELTSLME</sequence>
<evidence type="ECO:0000256" key="9">
    <source>
        <dbReference type="ARBA" id="ARBA00023052"/>
    </source>
</evidence>
<proteinExistence type="predicted"/>
<dbReference type="GO" id="GO:0044281">
    <property type="term" value="P:small molecule metabolic process"/>
    <property type="evidence" value="ECO:0007669"/>
    <property type="project" value="UniProtKB-ARBA"/>
</dbReference>
<evidence type="ECO:0000259" key="10">
    <source>
        <dbReference type="Pfam" id="PF02775"/>
    </source>
</evidence>
<evidence type="ECO:0000256" key="2">
    <source>
        <dbReference type="ARBA" id="ARBA00001964"/>
    </source>
</evidence>
<dbReference type="Gene3D" id="3.40.50.970">
    <property type="match status" value="1"/>
</dbReference>
<dbReference type="PANTHER" id="PTHR48084:SF4">
    <property type="entry name" value="2-OXOGLUTARATE OXIDOREDUCTASE SUBUNIT KORB"/>
    <property type="match status" value="1"/>
</dbReference>
<keyword evidence="7" id="KW-0408">Iron</keyword>
<dbReference type="GO" id="GO:0016625">
    <property type="term" value="F:oxidoreductase activity, acting on the aldehyde or oxo group of donors, iron-sulfur protein as acceptor"/>
    <property type="evidence" value="ECO:0007669"/>
    <property type="project" value="UniProtKB-ARBA"/>
</dbReference>
<dbReference type="InterPro" id="IPR011896">
    <property type="entry name" value="OFOB"/>
</dbReference>
<dbReference type="InterPro" id="IPR011766">
    <property type="entry name" value="TPP_enzyme_TPP-bd"/>
</dbReference>
<evidence type="ECO:0000256" key="4">
    <source>
        <dbReference type="ARBA" id="ARBA00022723"/>
    </source>
</evidence>
<dbReference type="RefSeq" id="WP_117329845.1">
    <property type="nucleotide sequence ID" value="NZ_QUWK01000004.1"/>
</dbReference>
<evidence type="ECO:0000256" key="8">
    <source>
        <dbReference type="ARBA" id="ARBA00023014"/>
    </source>
</evidence>
<keyword evidence="6" id="KW-0560">Oxidoreductase</keyword>
<dbReference type="GO" id="GO:0051536">
    <property type="term" value="F:iron-sulfur cluster binding"/>
    <property type="evidence" value="ECO:0007669"/>
    <property type="project" value="UniProtKB-KW"/>
</dbReference>